<feature type="region of interest" description="Disordered" evidence="1">
    <location>
        <begin position="249"/>
        <end position="281"/>
    </location>
</feature>
<dbReference type="EMBL" id="AOGT01001603">
    <property type="protein sequence ID" value="EMG47364.1"/>
    <property type="molecule type" value="Genomic_DNA"/>
</dbReference>
<evidence type="ECO:0000313" key="2">
    <source>
        <dbReference type="EMBL" id="EMG47364.1"/>
    </source>
</evidence>
<keyword evidence="3" id="KW-1185">Reference proteome</keyword>
<name>M3JY61_CANMX</name>
<accession>M3JY61</accession>
<sequence>MVFEINQAPYHDHTSFVNGCHNLMQIFQNIDGMIMENPSLEDHFIDVIRDNRLVHILNKLVIASLNNPQLSSPSRETSDQFSLSDLIESVYDYSIKYKIVIPDHMTIDLLEVLQSVQCRHDIGARSIVLSKAYPGVSIFNFLLYELESNQGDWDVMMSIKDMGYLLDNFKHVYYVTREEDSRQIKSVIKRFLKVVIPDSSQNQEVMKIVPAYNEIFGSLDTDDDEGDLEYSQKENFKASWIDQVFGDSEEQPKEEVDAKQLSPDQQISESQTSGSISPSKFKIRRPHWFKLPHHNKDGKKWRFFVHA</sequence>
<reference evidence="2 3" key="1">
    <citation type="submission" date="2013-02" db="EMBL/GenBank/DDBJ databases">
        <title>Genome sequence of Candida maltosa Xu316, a potential industrial strain for xylitol and ethanol production.</title>
        <authorList>
            <person name="Yu J."/>
            <person name="Wang Q."/>
            <person name="Geng X."/>
            <person name="Bao W."/>
            <person name="He P."/>
            <person name="Cai J."/>
        </authorList>
    </citation>
    <scope>NUCLEOTIDE SEQUENCE [LARGE SCALE GENOMIC DNA]</scope>
    <source>
        <strain evidence="3">Xu316</strain>
    </source>
</reference>
<dbReference type="AlphaFoldDB" id="M3JY61"/>
<evidence type="ECO:0000256" key="1">
    <source>
        <dbReference type="SAM" id="MobiDB-lite"/>
    </source>
</evidence>
<comment type="caution">
    <text evidence="2">The sequence shown here is derived from an EMBL/GenBank/DDBJ whole genome shotgun (WGS) entry which is preliminary data.</text>
</comment>
<feature type="non-terminal residue" evidence="2">
    <location>
        <position position="1"/>
    </location>
</feature>
<dbReference type="HOGENOM" id="CLU_906129_0_0_1"/>
<organism evidence="2 3">
    <name type="scientific">Candida maltosa (strain Xu316)</name>
    <name type="common">Yeast</name>
    <dbReference type="NCBI Taxonomy" id="1245528"/>
    <lineage>
        <taxon>Eukaryota</taxon>
        <taxon>Fungi</taxon>
        <taxon>Dikarya</taxon>
        <taxon>Ascomycota</taxon>
        <taxon>Saccharomycotina</taxon>
        <taxon>Pichiomycetes</taxon>
        <taxon>Debaryomycetaceae</taxon>
        <taxon>Candida/Lodderomyces clade</taxon>
        <taxon>Candida</taxon>
    </lineage>
</organism>
<feature type="compositionally biased region" description="Polar residues" evidence="1">
    <location>
        <begin position="262"/>
        <end position="278"/>
    </location>
</feature>
<protein>
    <submittedName>
        <fullName evidence="2">Uncharacterized protein</fullName>
    </submittedName>
</protein>
<dbReference type="eggNOG" id="ENOG502RQIK">
    <property type="taxonomic scope" value="Eukaryota"/>
</dbReference>
<proteinExistence type="predicted"/>
<dbReference type="OMA" id="KTECEIR"/>
<evidence type="ECO:0000313" key="3">
    <source>
        <dbReference type="Proteomes" id="UP000011777"/>
    </source>
</evidence>
<dbReference type="Proteomes" id="UP000011777">
    <property type="component" value="Unassembled WGS sequence"/>
</dbReference>
<gene>
    <name evidence="2" type="ORF">G210_2313</name>
</gene>